<evidence type="ECO:0000256" key="5">
    <source>
        <dbReference type="ARBA" id="ARBA00022679"/>
    </source>
</evidence>
<dbReference type="PANTHER" id="PTHR32294:SF0">
    <property type="entry name" value="DNA POLYMERASE III SUBUNIT ALPHA"/>
    <property type="match status" value="1"/>
</dbReference>
<dbReference type="NCBIfam" id="NF004226">
    <property type="entry name" value="PRK05673.1"/>
    <property type="match status" value="1"/>
</dbReference>
<dbReference type="GO" id="GO:0008408">
    <property type="term" value="F:3'-5' exonuclease activity"/>
    <property type="evidence" value="ECO:0007669"/>
    <property type="project" value="InterPro"/>
</dbReference>
<dbReference type="InterPro" id="IPR004365">
    <property type="entry name" value="NA-bd_OB_tRNA"/>
</dbReference>
<dbReference type="Pfam" id="PF02811">
    <property type="entry name" value="PHP"/>
    <property type="match status" value="1"/>
</dbReference>
<dbReference type="Proteomes" id="UP000282892">
    <property type="component" value="Chromosome"/>
</dbReference>
<comment type="similarity">
    <text evidence="2">Belongs to the DNA polymerase type-C family. DnaE subfamily.</text>
</comment>
<keyword evidence="6" id="KW-0548">Nucleotidyltransferase</keyword>
<evidence type="ECO:0000256" key="8">
    <source>
        <dbReference type="ARBA" id="ARBA00022932"/>
    </source>
</evidence>
<dbReference type="InterPro" id="IPR003141">
    <property type="entry name" value="Pol/His_phosphatase_N"/>
</dbReference>
<keyword evidence="7" id="KW-0235">DNA replication</keyword>
<dbReference type="InterPro" id="IPR004013">
    <property type="entry name" value="PHP_dom"/>
</dbReference>
<name>A0A3Q9QWU8_9BACI</name>
<dbReference type="InterPro" id="IPR040982">
    <property type="entry name" value="DNA_pol3_finger"/>
</dbReference>
<evidence type="ECO:0000256" key="9">
    <source>
        <dbReference type="ARBA" id="ARBA00025611"/>
    </source>
</evidence>
<reference evidence="12 13" key="1">
    <citation type="submission" date="2017-07" db="EMBL/GenBank/DDBJ databases">
        <title>The complete genome sequence of Bacillus mesonae strain H20-5, an efficient strain improving plant abiotic stress resistance.</title>
        <authorList>
            <person name="Kim S.Y."/>
            <person name="Song H."/>
            <person name="Sang M.K."/>
            <person name="Weon H.-Y."/>
            <person name="Song J."/>
        </authorList>
    </citation>
    <scope>NUCLEOTIDE SEQUENCE [LARGE SCALE GENOMIC DNA]</scope>
    <source>
        <strain evidence="12 13">H20-5</strain>
    </source>
</reference>
<protein>
    <recommendedName>
        <fullName evidence="4">DNA polymerase III subunit alpha</fullName>
        <ecNumber evidence="3">2.7.7.7</ecNumber>
    </recommendedName>
</protein>
<dbReference type="EMBL" id="CP022572">
    <property type="protein sequence ID" value="AZU63598.1"/>
    <property type="molecule type" value="Genomic_DNA"/>
</dbReference>
<dbReference type="InterPro" id="IPR029460">
    <property type="entry name" value="DNAPol_HHH"/>
</dbReference>
<evidence type="ECO:0000259" key="11">
    <source>
        <dbReference type="SMART" id="SM00481"/>
    </source>
</evidence>
<evidence type="ECO:0000313" key="12">
    <source>
        <dbReference type="EMBL" id="AZU63598.1"/>
    </source>
</evidence>
<evidence type="ECO:0000256" key="2">
    <source>
        <dbReference type="ARBA" id="ARBA00009496"/>
    </source>
</evidence>
<keyword evidence="13" id="KW-1185">Reference proteome</keyword>
<dbReference type="Pfam" id="PF07733">
    <property type="entry name" value="DNA_pol3_alpha"/>
    <property type="match status" value="1"/>
</dbReference>
<dbReference type="Gene3D" id="1.10.150.870">
    <property type="match status" value="1"/>
</dbReference>
<dbReference type="NCBIfam" id="TIGR00594">
    <property type="entry name" value="polc"/>
    <property type="match status" value="1"/>
</dbReference>
<dbReference type="SMART" id="SM00481">
    <property type="entry name" value="POLIIIAc"/>
    <property type="match status" value="1"/>
</dbReference>
<evidence type="ECO:0000256" key="4">
    <source>
        <dbReference type="ARBA" id="ARBA00019114"/>
    </source>
</evidence>
<dbReference type="GO" id="GO:0003676">
    <property type="term" value="F:nucleic acid binding"/>
    <property type="evidence" value="ECO:0007669"/>
    <property type="project" value="InterPro"/>
</dbReference>
<keyword evidence="8" id="KW-0239">DNA-directed DNA polymerase</keyword>
<comment type="catalytic activity">
    <reaction evidence="10">
        <text>DNA(n) + a 2'-deoxyribonucleoside 5'-triphosphate = DNA(n+1) + diphosphate</text>
        <dbReference type="Rhea" id="RHEA:22508"/>
        <dbReference type="Rhea" id="RHEA-COMP:17339"/>
        <dbReference type="Rhea" id="RHEA-COMP:17340"/>
        <dbReference type="ChEBI" id="CHEBI:33019"/>
        <dbReference type="ChEBI" id="CHEBI:61560"/>
        <dbReference type="ChEBI" id="CHEBI:173112"/>
        <dbReference type="EC" id="2.7.7.7"/>
    </reaction>
</comment>
<dbReference type="Pfam" id="PF17657">
    <property type="entry name" value="DNA_pol3_finger"/>
    <property type="match status" value="1"/>
</dbReference>
<dbReference type="Gene3D" id="3.20.20.140">
    <property type="entry name" value="Metal-dependent hydrolases"/>
    <property type="match status" value="1"/>
</dbReference>
<gene>
    <name evidence="12" type="ORF">CHR53_21275</name>
</gene>
<dbReference type="InterPro" id="IPR041931">
    <property type="entry name" value="DNA_pol3_alpha_thumb_dom"/>
</dbReference>
<dbReference type="EC" id="2.7.7.7" evidence="3"/>
<dbReference type="OrthoDB" id="9803237at2"/>
<evidence type="ECO:0000313" key="13">
    <source>
        <dbReference type="Proteomes" id="UP000282892"/>
    </source>
</evidence>
<evidence type="ECO:0000256" key="6">
    <source>
        <dbReference type="ARBA" id="ARBA00022695"/>
    </source>
</evidence>
<dbReference type="KEGG" id="nmk:CHR53_21275"/>
<dbReference type="CDD" id="cd04485">
    <property type="entry name" value="DnaE_OBF"/>
    <property type="match status" value="1"/>
</dbReference>
<dbReference type="Gene3D" id="1.10.10.1600">
    <property type="entry name" value="Bacterial DNA polymerase III alpha subunit, thumb domain"/>
    <property type="match status" value="1"/>
</dbReference>
<dbReference type="InterPro" id="IPR004805">
    <property type="entry name" value="DnaE2/DnaE/PolC"/>
</dbReference>
<dbReference type="NCBIfam" id="NF005298">
    <property type="entry name" value="PRK06826.1"/>
    <property type="match status" value="1"/>
</dbReference>
<dbReference type="SUPFAM" id="SSF89550">
    <property type="entry name" value="PHP domain-like"/>
    <property type="match status" value="1"/>
</dbReference>
<dbReference type="PANTHER" id="PTHR32294">
    <property type="entry name" value="DNA POLYMERASE III SUBUNIT ALPHA"/>
    <property type="match status" value="1"/>
</dbReference>
<proteinExistence type="inferred from homology"/>
<dbReference type="GO" id="GO:0005737">
    <property type="term" value="C:cytoplasm"/>
    <property type="evidence" value="ECO:0007669"/>
    <property type="project" value="UniProtKB-SubCell"/>
</dbReference>
<organism evidence="12 13">
    <name type="scientific">Neobacillus mesonae</name>
    <dbReference type="NCBI Taxonomy" id="1193713"/>
    <lineage>
        <taxon>Bacteria</taxon>
        <taxon>Bacillati</taxon>
        <taxon>Bacillota</taxon>
        <taxon>Bacilli</taxon>
        <taxon>Bacillales</taxon>
        <taxon>Bacillaceae</taxon>
        <taxon>Neobacillus</taxon>
    </lineage>
</organism>
<dbReference type="RefSeq" id="WP_066386053.1">
    <property type="nucleotide sequence ID" value="NZ_CP022572.1"/>
</dbReference>
<dbReference type="STRING" id="1193713.GCA_001636315_01135"/>
<dbReference type="GO" id="GO:0006260">
    <property type="term" value="P:DNA replication"/>
    <property type="evidence" value="ECO:0007669"/>
    <property type="project" value="UniProtKB-KW"/>
</dbReference>
<comment type="function">
    <text evidence="9">DNA polymerase III is a complex, multichain enzyme responsible for most of the replicative synthesis in bacteria. This DNA polymerase also exhibits 3' to 5' exonuclease activity. The alpha chain is the DNA polymerase.</text>
</comment>
<sequence>MAFIHLHVYSAYSLLTSTASVHELIDNAFEKGFRALALTDRNVMYGTIEFYKLCKQKGIKPIIGLTVDVASTNRENETFPLVLLAENETGYQNLLKISSAVQTKADNGLPYNWLRHYASGLIALTPGAEGEIEQALASGEMDIARELIRKFDAIFRKGNFYLALQNHHLQQEDKIKSQLIQLSKEMNIPLTATNQVHYLEKADMFAHECLLAIKNGDKLQDEHRETLGNDQFYLKTAAEMIECFADLPEVLENTLSIAERCNVNIELNKTYLPAFPTKDPEVSADEYLERLCRKGLQERFSSPSKEYIDRLMYELAVIKRMRFSNYFLIVWDFMKFSRENGILTGPGRGSAAGSLVSYCLYITDVDPIKHNLLFERFLNPERISMPDIDIDFPDHRRDEVIEYVARKYGELHVAQIVTFGTLAAKAAIRDTGRVFGLNPKELDSISKLIPSRLGINLADALKESEGLRKFINETPLNKRLYETALKLEGLPRHTSTHAAGVVISDKPLIDLVPIQQGSNHVYLTQYSMEYLEEMGLLKMDFLGLRNLTLIETILTSIKRQTGKTLDIRSVPLNDVKTFSLLAAGETTGIFQLESEGMRKVLRRLKPSCFEDIVAVNALYRPGPMENIPLFIDRKHGRIPIEYPLPELKPILENTYGVIVYQEQIIQIASKMAGFSLGEADLLRRAVGKKQKDVLDRERNHFIEGALTNGYETAAANEVYDLIVRFANYGFNRSHAVAYSMIAYQLAFLKANFPVFFMAGLLTSAIGNDTKISQYIMEAKQMGIIILPPSINQSSSSFQVENGAIRYSLAAIRGIGIAALKEIFQARRKKRFTDLFDFCIRVSSKAINRKTLEFLVHSGSFDEFGEDRAVLLASLDVALDHAQIFKPEDSDQFDLFEGEFNLKPKYVIVDPISQEHKLSFEKEALGLYLSDHPISVYEKELIRSGAHPLFQLRAGVYKVFTGVYISAVKTIRTRKGELMAFLTLSDSSGEMEAIAFPNVYKKAAALLQQGECALLEGKVEEREGKLQFIIQQAHEMVKWLNTKLVKQPVLYLKISKEKNEDQSLQQLNLLLGNNKGNTSVILHYEANRRTIRLGDDKAVNPTPNVLHSLREILGPENVVLKD</sequence>
<feature type="domain" description="Polymerase/histidinol phosphatase N-terminal" evidence="11">
    <location>
        <begin position="4"/>
        <end position="71"/>
    </location>
</feature>
<dbReference type="AlphaFoldDB" id="A0A3Q9QWU8"/>
<evidence type="ECO:0000256" key="1">
    <source>
        <dbReference type="ARBA" id="ARBA00004496"/>
    </source>
</evidence>
<dbReference type="Pfam" id="PF14579">
    <property type="entry name" value="HHH_6"/>
    <property type="match status" value="1"/>
</dbReference>
<evidence type="ECO:0000256" key="7">
    <source>
        <dbReference type="ARBA" id="ARBA00022705"/>
    </source>
</evidence>
<dbReference type="Pfam" id="PF01336">
    <property type="entry name" value="tRNA_anti-codon"/>
    <property type="match status" value="1"/>
</dbReference>
<comment type="subcellular location">
    <subcellularLocation>
        <location evidence="1">Cytoplasm</location>
    </subcellularLocation>
</comment>
<dbReference type="InterPro" id="IPR011708">
    <property type="entry name" value="DNA_pol3_alpha_NTPase_dom"/>
</dbReference>
<dbReference type="InterPro" id="IPR016195">
    <property type="entry name" value="Pol/histidinol_Pase-like"/>
</dbReference>
<dbReference type="GO" id="GO:0003887">
    <property type="term" value="F:DNA-directed DNA polymerase activity"/>
    <property type="evidence" value="ECO:0007669"/>
    <property type="project" value="UniProtKB-KW"/>
</dbReference>
<evidence type="ECO:0000256" key="3">
    <source>
        <dbReference type="ARBA" id="ARBA00012417"/>
    </source>
</evidence>
<keyword evidence="5" id="KW-0808">Transferase</keyword>
<evidence type="ECO:0000256" key="10">
    <source>
        <dbReference type="ARBA" id="ARBA00049244"/>
    </source>
</evidence>
<accession>A0A3Q9QWU8</accession>